<evidence type="ECO:0000313" key="2">
    <source>
        <dbReference type="Proteomes" id="UP000317572"/>
    </source>
</evidence>
<accession>A0A515CR49</accession>
<protein>
    <submittedName>
        <fullName evidence="1">Uncharacterized protein</fullName>
    </submittedName>
</protein>
<proteinExistence type="predicted"/>
<sequence length="59" mass="7139">MNVRTTKTALHRTRLRVLDHKNFSVLFFYKSPRQPAPLLGFYEQGQTENFETDFRFLQF</sequence>
<organism evidence="1 2">
    <name type="scientific">Serratia liquefaciens</name>
    <dbReference type="NCBI Taxonomy" id="614"/>
    <lineage>
        <taxon>Bacteria</taxon>
        <taxon>Pseudomonadati</taxon>
        <taxon>Pseudomonadota</taxon>
        <taxon>Gammaproteobacteria</taxon>
        <taxon>Enterobacterales</taxon>
        <taxon>Yersiniaceae</taxon>
        <taxon>Serratia</taxon>
    </lineage>
</organism>
<dbReference type="AlphaFoldDB" id="A0A515CR49"/>
<reference evidence="1 2" key="1">
    <citation type="submission" date="2018-11" db="EMBL/GenBank/DDBJ databases">
        <title>The first complete genome of Serratia liquefaciens isolated from metalophyte plant revel distinctness adaptive mechanisms in an extreme habitat.</title>
        <authorList>
            <person name="Caneschi W.L."/>
            <person name="Sanchez A.B."/>
            <person name="Felestrino E.B."/>
            <person name="Assis R.A.B."/>
            <person name="Lemes C.G.C."/>
            <person name="Cordeiro I.F."/>
            <person name="Fonseca N.P."/>
            <person name="Villa M."/>
            <person name="Vieira I.T."/>
            <person name="Moraes L.A."/>
            <person name="Kamino L.H.Y."/>
            <person name="do Carmo F."/>
            <person name="Garcia C.M."/>
            <person name="Almeida N.F."/>
            <person name="Silva R.S."/>
            <person name="Ferro J.A."/>
            <person name="Ferro M.I.T."/>
            <person name="Varani A.M."/>
            <person name="Ferreira R.M."/>
            <person name="dos Santos V.L."/>
            <person name="Silva U.C."/>
            <person name="Setubal J.C."/>
            <person name="Moreira L.M."/>
        </authorList>
    </citation>
    <scope>NUCLEOTIDE SEQUENCE [LARGE SCALE GENOMIC DNA]</scope>
    <source>
        <strain evidence="1 2">FG3</strain>
    </source>
</reference>
<evidence type="ECO:0000313" key="1">
    <source>
        <dbReference type="EMBL" id="QDL30642.1"/>
    </source>
</evidence>
<dbReference type="Proteomes" id="UP000317572">
    <property type="component" value="Chromosome"/>
</dbReference>
<gene>
    <name evidence="1" type="ORF">EGO53_02025</name>
</gene>
<name>A0A515CR49_SERLI</name>
<dbReference type="EMBL" id="CP033893">
    <property type="protein sequence ID" value="QDL30642.1"/>
    <property type="molecule type" value="Genomic_DNA"/>
</dbReference>